<accession>R7YPM8</accession>
<proteinExistence type="predicted"/>
<sequence length="248" mass="26757">MPQFNFDAVWNTLTETDKRRIVAIWCCEQPTKVDWDFVAKATSSAHGGAARKANGKLLTKLRDGGAVEDGNDAASESDKRRIVAMWALDQPAPNWQAVAESMGSVLKPRTMYYADNAFRKKLNVADAEPEETDWAKVTEAAAGGQATVASVKTYHSRTLKKLKDAGAELDEDGSPVGGASSDAKATTPKPTPKKKAAAGEKKAAGGGRKRKAKEDIPVDSVEEEPVTKKVKEEIREEVDGDGEEEQVI</sequence>
<dbReference type="HOGENOM" id="CLU_1120124_0_0_1"/>
<dbReference type="EMBL" id="JH767565">
    <property type="protein sequence ID" value="EON63857.1"/>
    <property type="molecule type" value="Genomic_DNA"/>
</dbReference>
<feature type="compositionally biased region" description="Basic and acidic residues" evidence="1">
    <location>
        <begin position="225"/>
        <end position="234"/>
    </location>
</feature>
<dbReference type="RefSeq" id="XP_007779174.1">
    <property type="nucleotide sequence ID" value="XM_007780984.1"/>
</dbReference>
<evidence type="ECO:0000313" key="3">
    <source>
        <dbReference type="Proteomes" id="UP000016924"/>
    </source>
</evidence>
<dbReference type="GeneID" id="19900396"/>
<evidence type="ECO:0000256" key="1">
    <source>
        <dbReference type="SAM" id="MobiDB-lite"/>
    </source>
</evidence>
<dbReference type="Proteomes" id="UP000016924">
    <property type="component" value="Unassembled WGS sequence"/>
</dbReference>
<dbReference type="OrthoDB" id="10371971at2759"/>
<dbReference type="AlphaFoldDB" id="R7YPM8"/>
<evidence type="ECO:0000313" key="2">
    <source>
        <dbReference type="EMBL" id="EON63857.1"/>
    </source>
</evidence>
<name>R7YPM8_CONA1</name>
<gene>
    <name evidence="2" type="ORF">W97_03085</name>
</gene>
<feature type="region of interest" description="Disordered" evidence="1">
    <location>
        <begin position="166"/>
        <end position="248"/>
    </location>
</feature>
<keyword evidence="3" id="KW-1185">Reference proteome</keyword>
<reference evidence="3" key="1">
    <citation type="submission" date="2012-06" db="EMBL/GenBank/DDBJ databases">
        <title>The genome sequence of Coniosporium apollinis CBS 100218.</title>
        <authorList>
            <consortium name="The Broad Institute Genome Sequencing Platform"/>
            <person name="Cuomo C."/>
            <person name="Gorbushina A."/>
            <person name="Noack S."/>
            <person name="Walker B."/>
            <person name="Young S.K."/>
            <person name="Zeng Q."/>
            <person name="Gargeya S."/>
            <person name="Fitzgerald M."/>
            <person name="Haas B."/>
            <person name="Abouelleil A."/>
            <person name="Alvarado L."/>
            <person name="Arachchi H.M."/>
            <person name="Berlin A.M."/>
            <person name="Chapman S.B."/>
            <person name="Goldberg J."/>
            <person name="Griggs A."/>
            <person name="Gujja S."/>
            <person name="Hansen M."/>
            <person name="Howarth C."/>
            <person name="Imamovic A."/>
            <person name="Larimer J."/>
            <person name="McCowan C."/>
            <person name="Montmayeur A."/>
            <person name="Murphy C."/>
            <person name="Neiman D."/>
            <person name="Pearson M."/>
            <person name="Priest M."/>
            <person name="Roberts A."/>
            <person name="Saif S."/>
            <person name="Shea T."/>
            <person name="Sisk P."/>
            <person name="Sykes S."/>
            <person name="Wortman J."/>
            <person name="Nusbaum C."/>
            <person name="Birren B."/>
        </authorList>
    </citation>
    <scope>NUCLEOTIDE SEQUENCE [LARGE SCALE GENOMIC DNA]</scope>
    <source>
        <strain evidence="3">CBS 100218</strain>
    </source>
</reference>
<organism evidence="2 3">
    <name type="scientific">Coniosporium apollinis (strain CBS 100218)</name>
    <name type="common">Rock-inhabiting black yeast</name>
    <dbReference type="NCBI Taxonomy" id="1168221"/>
    <lineage>
        <taxon>Eukaryota</taxon>
        <taxon>Fungi</taxon>
        <taxon>Dikarya</taxon>
        <taxon>Ascomycota</taxon>
        <taxon>Pezizomycotina</taxon>
        <taxon>Dothideomycetes</taxon>
        <taxon>Dothideomycetes incertae sedis</taxon>
        <taxon>Coniosporium</taxon>
    </lineage>
</organism>
<protein>
    <submittedName>
        <fullName evidence="2">Uncharacterized protein</fullName>
    </submittedName>
</protein>
<feature type="compositionally biased region" description="Acidic residues" evidence="1">
    <location>
        <begin position="235"/>
        <end position="248"/>
    </location>
</feature>